<evidence type="ECO:0000256" key="7">
    <source>
        <dbReference type="SAM" id="SignalP"/>
    </source>
</evidence>
<evidence type="ECO:0000256" key="1">
    <source>
        <dbReference type="ARBA" id="ARBA00007447"/>
    </source>
</evidence>
<dbReference type="InterPro" id="IPR034164">
    <property type="entry name" value="Pepsin-like_dom"/>
</dbReference>
<evidence type="ECO:0000313" key="9">
    <source>
        <dbReference type="EMBL" id="CAD9133675.1"/>
    </source>
</evidence>
<feature type="domain" description="Peptidase A1" evidence="8">
    <location>
        <begin position="57"/>
        <end position="508"/>
    </location>
</feature>
<dbReference type="GO" id="GO:0004190">
    <property type="term" value="F:aspartic-type endopeptidase activity"/>
    <property type="evidence" value="ECO:0007669"/>
    <property type="project" value="UniProtKB-KW"/>
</dbReference>
<feature type="signal peptide" evidence="7">
    <location>
        <begin position="1"/>
        <end position="22"/>
    </location>
</feature>
<dbReference type="PANTHER" id="PTHR47966">
    <property type="entry name" value="BETA-SITE APP-CLEAVING ENZYME, ISOFORM A-RELATED"/>
    <property type="match status" value="1"/>
</dbReference>
<dbReference type="GO" id="GO:0006508">
    <property type="term" value="P:proteolysis"/>
    <property type="evidence" value="ECO:0007669"/>
    <property type="project" value="UniProtKB-KW"/>
</dbReference>
<dbReference type="EMBL" id="HBGE01038787">
    <property type="protein sequence ID" value="CAD9133675.1"/>
    <property type="molecule type" value="Transcribed_RNA"/>
</dbReference>
<evidence type="ECO:0000259" key="8">
    <source>
        <dbReference type="PROSITE" id="PS51767"/>
    </source>
</evidence>
<name>A0A7S1MJZ7_ALECA</name>
<dbReference type="PANTHER" id="PTHR47966:SF51">
    <property type="entry name" value="BETA-SITE APP-CLEAVING ENZYME, ISOFORM A-RELATED"/>
    <property type="match status" value="1"/>
</dbReference>
<dbReference type="InterPro" id="IPR001461">
    <property type="entry name" value="Aspartic_peptidase_A1"/>
</dbReference>
<dbReference type="SUPFAM" id="SSF50630">
    <property type="entry name" value="Acid proteases"/>
    <property type="match status" value="1"/>
</dbReference>
<dbReference type="PROSITE" id="PS00141">
    <property type="entry name" value="ASP_PROTEASE"/>
    <property type="match status" value="2"/>
</dbReference>
<dbReference type="AlphaFoldDB" id="A0A7S1MJZ7"/>
<feature type="chain" id="PRO_5030689161" description="Peptidase A1 domain-containing protein" evidence="7">
    <location>
        <begin position="23"/>
        <end position="558"/>
    </location>
</feature>
<proteinExistence type="inferred from homology"/>
<dbReference type="CDD" id="cd05471">
    <property type="entry name" value="pepsin_like"/>
    <property type="match status" value="1"/>
</dbReference>
<dbReference type="InterPro" id="IPR033121">
    <property type="entry name" value="PEPTIDASE_A1"/>
</dbReference>
<evidence type="ECO:0000256" key="6">
    <source>
        <dbReference type="RuleBase" id="RU000454"/>
    </source>
</evidence>
<keyword evidence="7" id="KW-0732">Signal</keyword>
<gene>
    <name evidence="9" type="ORF">ACAT0790_LOCUS23397</name>
</gene>
<protein>
    <recommendedName>
        <fullName evidence="8">Peptidase A1 domain-containing protein</fullName>
    </recommendedName>
</protein>
<comment type="similarity">
    <text evidence="1 6">Belongs to the peptidase A1 family.</text>
</comment>
<dbReference type="PRINTS" id="PR00792">
    <property type="entry name" value="PEPSIN"/>
</dbReference>
<keyword evidence="5" id="KW-1015">Disulfide bond</keyword>
<keyword evidence="2 6" id="KW-0645">Protease</keyword>
<sequence length="558" mass="59104">MASGLQLLVLVILASLAELGDCRMERAVLHPRSAGLRGTKGEHGKTCTPLVNHGAYFSITVAIGTPPQMFDVVADTGSNTLIVPSCICQAAGKCGKADRCFTGTNRSSTFTVLKGPQGPRSMAITFGSGTIAGVVVKDNAQIGQLKTYMKDGLLLMTDRQLNIAGHFEGILGLGLPLPEQAQQAAGAATASQASAKEDLIREKEDLIRKIMKRIMGGQHARPAAHGGYVQQDAAIPAQNQYLEQASSGLAGQPTGFLEQSHVGRFSMCFNYEGDGVLRLGTPPSASGHGSLSTIHWGLGLWGLSVGKTDAPVQVCLPQDKGPGQKSPCGAIADSGTTFLMGPADHIAALLDTVCDQWDRCARNYSAMVKATRHADEVLVKDYGVNPFRMAPVQKSLIAKLLLMDCDRWLDEADGLDELPPIGFHIRGSNSTEQTLSLPARAYVVQHDVNGSLAAKMNSGIKRICSPSLGAIEYRTADTGPVWILGAPLFYEFNVGYDMLATPPAMAFASVGREPCGGCDKKIGLVATAAESNASRAKWPRIISGPSRLPTSIGVHWPM</sequence>
<feature type="disulfide bond" evidence="5">
    <location>
        <begin position="88"/>
        <end position="94"/>
    </location>
</feature>
<evidence type="ECO:0000256" key="3">
    <source>
        <dbReference type="ARBA" id="ARBA00022750"/>
    </source>
</evidence>
<dbReference type="Gene3D" id="2.40.70.10">
    <property type="entry name" value="Acid Proteases"/>
    <property type="match status" value="2"/>
</dbReference>
<accession>A0A7S1MJZ7</accession>
<dbReference type="InterPro" id="IPR001969">
    <property type="entry name" value="Aspartic_peptidase_AS"/>
</dbReference>
<evidence type="ECO:0000256" key="4">
    <source>
        <dbReference type="ARBA" id="ARBA00022801"/>
    </source>
</evidence>
<reference evidence="9" key="1">
    <citation type="submission" date="2021-01" db="EMBL/GenBank/DDBJ databases">
        <authorList>
            <person name="Corre E."/>
            <person name="Pelletier E."/>
            <person name="Niang G."/>
            <person name="Scheremetjew M."/>
            <person name="Finn R."/>
            <person name="Kale V."/>
            <person name="Holt S."/>
            <person name="Cochrane G."/>
            <person name="Meng A."/>
            <person name="Brown T."/>
            <person name="Cohen L."/>
        </authorList>
    </citation>
    <scope>NUCLEOTIDE SEQUENCE</scope>
    <source>
        <strain evidence="9">OF101</strain>
    </source>
</reference>
<organism evidence="9">
    <name type="scientific">Alexandrium catenella</name>
    <name type="common">Red tide dinoflagellate</name>
    <name type="synonym">Gonyaulax catenella</name>
    <dbReference type="NCBI Taxonomy" id="2925"/>
    <lineage>
        <taxon>Eukaryota</taxon>
        <taxon>Sar</taxon>
        <taxon>Alveolata</taxon>
        <taxon>Dinophyceae</taxon>
        <taxon>Gonyaulacales</taxon>
        <taxon>Pyrocystaceae</taxon>
        <taxon>Alexandrium</taxon>
    </lineage>
</organism>
<dbReference type="Pfam" id="PF00026">
    <property type="entry name" value="Asp"/>
    <property type="match status" value="1"/>
</dbReference>
<evidence type="ECO:0000256" key="5">
    <source>
        <dbReference type="PIRSR" id="PIRSR601461-2"/>
    </source>
</evidence>
<dbReference type="InterPro" id="IPR021109">
    <property type="entry name" value="Peptidase_aspartic_dom_sf"/>
</dbReference>
<dbReference type="PROSITE" id="PS51767">
    <property type="entry name" value="PEPTIDASE_A1"/>
    <property type="match status" value="1"/>
</dbReference>
<keyword evidence="3 6" id="KW-0064">Aspartyl protease</keyword>
<evidence type="ECO:0000256" key="2">
    <source>
        <dbReference type="ARBA" id="ARBA00022670"/>
    </source>
</evidence>
<keyword evidence="4 6" id="KW-0378">Hydrolase</keyword>